<reference evidence="8 9" key="1">
    <citation type="submission" date="2024-04" db="EMBL/GenBank/DDBJ databases">
        <title>Tritrichomonas musculus Genome.</title>
        <authorList>
            <person name="Alves-Ferreira E."/>
            <person name="Grigg M."/>
            <person name="Lorenzi H."/>
            <person name="Galac M."/>
        </authorList>
    </citation>
    <scope>NUCLEOTIDE SEQUENCE [LARGE SCALE GENOMIC DNA]</scope>
    <source>
        <strain evidence="8 9">EAF2021</strain>
    </source>
</reference>
<dbReference type="InterPro" id="IPR011009">
    <property type="entry name" value="Kinase-like_dom_sf"/>
</dbReference>
<dbReference type="PANTHER" id="PTHR24346">
    <property type="entry name" value="MAP/MICROTUBULE AFFINITY-REGULATING KINASE"/>
    <property type="match status" value="1"/>
</dbReference>
<dbReference type="Gene3D" id="1.10.510.10">
    <property type="entry name" value="Transferase(Phosphotransferase) domain 1"/>
    <property type="match status" value="1"/>
</dbReference>
<dbReference type="InterPro" id="IPR000719">
    <property type="entry name" value="Prot_kinase_dom"/>
</dbReference>
<dbReference type="Proteomes" id="UP001470230">
    <property type="component" value="Unassembled WGS sequence"/>
</dbReference>
<dbReference type="EMBL" id="JAPFFF010000012">
    <property type="protein sequence ID" value="KAK8875791.1"/>
    <property type="molecule type" value="Genomic_DNA"/>
</dbReference>
<sequence>MDFKRQEVGDYILGRTLGSGTTSKVKVAERKDNGEQVAIKIIKKGQFETKPDMKRKIKREIALMRLMDHPNILRLKEVCESNKHLYIVLEYASHGELFDYLVARRSLKERDALHFFRQIIYGLEYLHQHSICHRDLKPENILLDEYNNIKIADFGFARWMKSFIAETSCGSPHYAAPEVIKGIHYDGRFADVWSCGVILYALLAGRLPFDDPSIRTLLAKVKSGRYLMPDHFPQAIQDLISRMLTVDPNHRIKIEQIKQHPAFRMFLPDTYIPPTPFKIIQLPDPIDPSEIDPNVVEILLHIGYESKEEVTKELTSEQHTMAQVFYRMYNHQFSLETLPWNNNNDVHSSSSELLSTTESAFEMSPMPEAMLAVNPNQNDPFHRRSKIQVPDVSSPDVYSLAHKMSWSGVTTGFSFQEDGSFQTEKFENIPTPIENLFDQLFKILAENQCEYLHPDELTVYARKNDCGLYLIFNAIFESIERFTLVMKRATNQGLNEFLSIYSDLSSMLNQAASNDEFK</sequence>
<dbReference type="PROSITE" id="PS00108">
    <property type="entry name" value="PROTEIN_KINASE_ST"/>
    <property type="match status" value="1"/>
</dbReference>
<dbReference type="InterPro" id="IPR017441">
    <property type="entry name" value="Protein_kinase_ATP_BS"/>
</dbReference>
<protein>
    <submittedName>
        <fullName evidence="8">Serine/threonine-protein kinase brsk1</fullName>
    </submittedName>
</protein>
<keyword evidence="2" id="KW-0808">Transferase</keyword>
<evidence type="ECO:0000313" key="8">
    <source>
        <dbReference type="EMBL" id="KAK8875791.1"/>
    </source>
</evidence>
<comment type="caution">
    <text evidence="8">The sequence shown here is derived from an EMBL/GenBank/DDBJ whole genome shotgun (WGS) entry which is preliminary data.</text>
</comment>
<dbReference type="SUPFAM" id="SSF56112">
    <property type="entry name" value="Protein kinase-like (PK-like)"/>
    <property type="match status" value="1"/>
</dbReference>
<keyword evidence="5 6" id="KW-0067">ATP-binding</keyword>
<organism evidence="8 9">
    <name type="scientific">Tritrichomonas musculus</name>
    <dbReference type="NCBI Taxonomy" id="1915356"/>
    <lineage>
        <taxon>Eukaryota</taxon>
        <taxon>Metamonada</taxon>
        <taxon>Parabasalia</taxon>
        <taxon>Tritrichomonadida</taxon>
        <taxon>Tritrichomonadidae</taxon>
        <taxon>Tritrichomonas</taxon>
    </lineage>
</organism>
<proteinExistence type="predicted"/>
<dbReference type="Pfam" id="PF00069">
    <property type="entry name" value="Pkinase"/>
    <property type="match status" value="1"/>
</dbReference>
<keyword evidence="3 6" id="KW-0547">Nucleotide-binding</keyword>
<evidence type="ECO:0000313" key="9">
    <source>
        <dbReference type="Proteomes" id="UP001470230"/>
    </source>
</evidence>
<keyword evidence="1" id="KW-0723">Serine/threonine-protein kinase</keyword>
<dbReference type="SMART" id="SM00220">
    <property type="entry name" value="S_TKc"/>
    <property type="match status" value="1"/>
</dbReference>
<dbReference type="PROSITE" id="PS50011">
    <property type="entry name" value="PROTEIN_KINASE_DOM"/>
    <property type="match status" value="1"/>
</dbReference>
<evidence type="ECO:0000256" key="6">
    <source>
        <dbReference type="PROSITE-ProRule" id="PRU10141"/>
    </source>
</evidence>
<dbReference type="GO" id="GO:0016301">
    <property type="term" value="F:kinase activity"/>
    <property type="evidence" value="ECO:0007669"/>
    <property type="project" value="UniProtKB-KW"/>
</dbReference>
<keyword evidence="9" id="KW-1185">Reference proteome</keyword>
<evidence type="ECO:0000256" key="2">
    <source>
        <dbReference type="ARBA" id="ARBA00022679"/>
    </source>
</evidence>
<dbReference type="PROSITE" id="PS00107">
    <property type="entry name" value="PROTEIN_KINASE_ATP"/>
    <property type="match status" value="1"/>
</dbReference>
<accession>A0ABR2JCZ2</accession>
<evidence type="ECO:0000256" key="4">
    <source>
        <dbReference type="ARBA" id="ARBA00022777"/>
    </source>
</evidence>
<evidence type="ECO:0000259" key="7">
    <source>
        <dbReference type="PROSITE" id="PS50011"/>
    </source>
</evidence>
<evidence type="ECO:0000256" key="5">
    <source>
        <dbReference type="ARBA" id="ARBA00022840"/>
    </source>
</evidence>
<keyword evidence="4 8" id="KW-0418">Kinase</keyword>
<dbReference type="PANTHER" id="PTHR24346:SF82">
    <property type="entry name" value="KP78A-RELATED"/>
    <property type="match status" value="1"/>
</dbReference>
<gene>
    <name evidence="8" type="ORF">M9Y10_005966</name>
</gene>
<evidence type="ECO:0000256" key="1">
    <source>
        <dbReference type="ARBA" id="ARBA00022527"/>
    </source>
</evidence>
<name>A0ABR2JCZ2_9EUKA</name>
<dbReference type="InterPro" id="IPR008271">
    <property type="entry name" value="Ser/Thr_kinase_AS"/>
</dbReference>
<feature type="binding site" evidence="6">
    <location>
        <position position="44"/>
    </location>
    <ligand>
        <name>ATP</name>
        <dbReference type="ChEBI" id="CHEBI:30616"/>
    </ligand>
</feature>
<feature type="domain" description="Protein kinase" evidence="7">
    <location>
        <begin position="11"/>
        <end position="263"/>
    </location>
</feature>
<evidence type="ECO:0000256" key="3">
    <source>
        <dbReference type="ARBA" id="ARBA00022741"/>
    </source>
</evidence>